<evidence type="ECO:0000256" key="3">
    <source>
        <dbReference type="ARBA" id="ARBA00023163"/>
    </source>
</evidence>
<dbReference type="Proteomes" id="UP001236806">
    <property type="component" value="Unassembled WGS sequence"/>
</dbReference>
<dbReference type="InterPro" id="IPR001647">
    <property type="entry name" value="HTH_TetR"/>
</dbReference>
<name>A0ABU0PL49_9MICC</name>
<evidence type="ECO:0000259" key="5">
    <source>
        <dbReference type="PROSITE" id="PS50977"/>
    </source>
</evidence>
<dbReference type="InterPro" id="IPR011075">
    <property type="entry name" value="TetR_C"/>
</dbReference>
<dbReference type="EMBL" id="JAUSXB010000001">
    <property type="protein sequence ID" value="MDQ0674694.1"/>
    <property type="molecule type" value="Genomic_DNA"/>
</dbReference>
<dbReference type="Gene3D" id="1.10.10.60">
    <property type="entry name" value="Homeodomain-like"/>
    <property type="match status" value="1"/>
</dbReference>
<sequence>MSNSTALLGRPRDPAIDRRINEAALSVYAAQGWQAMTMDAIAKDAGVGKSALYRRWPNKGKLLIDAMLTLEVIQDVDTGNLREDLLILARQFADMYFGPTSMTYLRFQVEARLIPELQEVGEDYVRRQVLAGRSIIRRAIARGELPVETSPTVPMAMLYGAIMTHSFSYPQQLDERVRRNLPLFLEDLVDSVIAGANRSRHQGDDGSKLAPGSQL</sequence>
<keyword evidence="7" id="KW-1185">Reference proteome</keyword>
<organism evidence="6 7">
    <name type="scientific">Pseudarthrobacter siccitolerans</name>
    <dbReference type="NCBI Taxonomy" id="861266"/>
    <lineage>
        <taxon>Bacteria</taxon>
        <taxon>Bacillati</taxon>
        <taxon>Actinomycetota</taxon>
        <taxon>Actinomycetes</taxon>
        <taxon>Micrococcales</taxon>
        <taxon>Micrococcaceae</taxon>
        <taxon>Pseudarthrobacter</taxon>
    </lineage>
</organism>
<dbReference type="Pfam" id="PF16859">
    <property type="entry name" value="TetR_C_11"/>
    <property type="match status" value="1"/>
</dbReference>
<reference evidence="6 7" key="1">
    <citation type="submission" date="2023-07" db="EMBL/GenBank/DDBJ databases">
        <title>Comparative genomics of wheat-associated soil bacteria to identify genetic determinants of phenazine resistance.</title>
        <authorList>
            <person name="Mouncey N."/>
        </authorList>
    </citation>
    <scope>NUCLEOTIDE SEQUENCE [LARGE SCALE GENOMIC DNA]</scope>
    <source>
        <strain evidence="6 7">W1I3</strain>
    </source>
</reference>
<comment type="caution">
    <text evidence="6">The sequence shown here is derived from an EMBL/GenBank/DDBJ whole genome shotgun (WGS) entry which is preliminary data.</text>
</comment>
<keyword evidence="2 4" id="KW-0238">DNA-binding</keyword>
<evidence type="ECO:0000313" key="6">
    <source>
        <dbReference type="EMBL" id="MDQ0674694.1"/>
    </source>
</evidence>
<dbReference type="RefSeq" id="WP_306636469.1">
    <property type="nucleotide sequence ID" value="NZ_JAUSXB010000001.1"/>
</dbReference>
<evidence type="ECO:0000256" key="1">
    <source>
        <dbReference type="ARBA" id="ARBA00023015"/>
    </source>
</evidence>
<proteinExistence type="predicted"/>
<dbReference type="InterPro" id="IPR050109">
    <property type="entry name" value="HTH-type_TetR-like_transc_reg"/>
</dbReference>
<feature type="domain" description="HTH tetR-type" evidence="5">
    <location>
        <begin position="14"/>
        <end position="74"/>
    </location>
</feature>
<dbReference type="PANTHER" id="PTHR30055:SF148">
    <property type="entry name" value="TETR-FAMILY TRANSCRIPTIONAL REGULATOR"/>
    <property type="match status" value="1"/>
</dbReference>
<evidence type="ECO:0000313" key="7">
    <source>
        <dbReference type="Proteomes" id="UP001236806"/>
    </source>
</evidence>
<feature type="DNA-binding region" description="H-T-H motif" evidence="4">
    <location>
        <begin position="37"/>
        <end position="56"/>
    </location>
</feature>
<dbReference type="PANTHER" id="PTHR30055">
    <property type="entry name" value="HTH-TYPE TRANSCRIPTIONAL REGULATOR RUTR"/>
    <property type="match status" value="1"/>
</dbReference>
<dbReference type="Gene3D" id="1.10.357.10">
    <property type="entry name" value="Tetracycline Repressor, domain 2"/>
    <property type="match status" value="1"/>
</dbReference>
<dbReference type="SUPFAM" id="SSF46689">
    <property type="entry name" value="Homeodomain-like"/>
    <property type="match status" value="1"/>
</dbReference>
<dbReference type="InterPro" id="IPR009057">
    <property type="entry name" value="Homeodomain-like_sf"/>
</dbReference>
<dbReference type="PRINTS" id="PR00455">
    <property type="entry name" value="HTHTETR"/>
</dbReference>
<keyword evidence="1" id="KW-0805">Transcription regulation</keyword>
<accession>A0ABU0PL49</accession>
<dbReference type="PROSITE" id="PS50977">
    <property type="entry name" value="HTH_TETR_2"/>
    <property type="match status" value="1"/>
</dbReference>
<evidence type="ECO:0000256" key="4">
    <source>
        <dbReference type="PROSITE-ProRule" id="PRU00335"/>
    </source>
</evidence>
<evidence type="ECO:0000256" key="2">
    <source>
        <dbReference type="ARBA" id="ARBA00023125"/>
    </source>
</evidence>
<dbReference type="Pfam" id="PF00440">
    <property type="entry name" value="TetR_N"/>
    <property type="match status" value="1"/>
</dbReference>
<gene>
    <name evidence="6" type="ORF">QFZ36_002255</name>
</gene>
<keyword evidence="3" id="KW-0804">Transcription</keyword>
<protein>
    <submittedName>
        <fullName evidence="6">AcrR family transcriptional regulator</fullName>
    </submittedName>
</protein>
<dbReference type="SUPFAM" id="SSF48498">
    <property type="entry name" value="Tetracyclin repressor-like, C-terminal domain"/>
    <property type="match status" value="1"/>
</dbReference>
<dbReference type="InterPro" id="IPR036271">
    <property type="entry name" value="Tet_transcr_reg_TetR-rel_C_sf"/>
</dbReference>